<dbReference type="Pfam" id="PF23552">
    <property type="entry name" value="ParB_C"/>
    <property type="match status" value="1"/>
</dbReference>
<dbReference type="Pfam" id="PF02195">
    <property type="entry name" value="ParB_N"/>
    <property type="match status" value="1"/>
</dbReference>
<dbReference type="InterPro" id="IPR004437">
    <property type="entry name" value="ParB/RepB/Spo0J"/>
</dbReference>
<evidence type="ECO:0000256" key="1">
    <source>
        <dbReference type="ARBA" id="ARBA00006295"/>
    </source>
</evidence>
<dbReference type="FunFam" id="3.90.1530.30:FF:000001">
    <property type="entry name" value="Chromosome partitioning protein ParB"/>
    <property type="match status" value="1"/>
</dbReference>
<dbReference type="InterPro" id="IPR036086">
    <property type="entry name" value="ParB/Sulfiredoxin_sf"/>
</dbReference>
<evidence type="ECO:0000313" key="7">
    <source>
        <dbReference type="EMBL" id="QUT06123.1"/>
    </source>
</evidence>
<dbReference type="OrthoDB" id="9802051at2"/>
<dbReference type="SUPFAM" id="SSF109709">
    <property type="entry name" value="KorB DNA-binding domain-like"/>
    <property type="match status" value="1"/>
</dbReference>
<keyword evidence="2" id="KW-0159">Chromosome partition</keyword>
<evidence type="ECO:0000313" key="8">
    <source>
        <dbReference type="Proteomes" id="UP000681425"/>
    </source>
</evidence>
<evidence type="ECO:0000256" key="5">
    <source>
        <dbReference type="SAM" id="MobiDB-lite"/>
    </source>
</evidence>
<feature type="domain" description="ParB-like N-terminal" evidence="6">
    <location>
        <begin position="50"/>
        <end position="139"/>
    </location>
</feature>
<keyword evidence="3" id="KW-0238">DNA-binding</keyword>
<dbReference type="InterPro" id="IPR057240">
    <property type="entry name" value="ParB_dimer_C"/>
</dbReference>
<dbReference type="InterPro" id="IPR041468">
    <property type="entry name" value="HTH_ParB/Spo0J"/>
</dbReference>
<dbReference type="GO" id="GO:0003677">
    <property type="term" value="F:DNA binding"/>
    <property type="evidence" value="ECO:0007669"/>
    <property type="project" value="UniProtKB-KW"/>
</dbReference>
<dbReference type="Gene3D" id="1.10.10.2830">
    <property type="match status" value="1"/>
</dbReference>
<comment type="similarity">
    <text evidence="1">Belongs to the ParB family.</text>
</comment>
<dbReference type="CDD" id="cd16393">
    <property type="entry name" value="SPO0J_N"/>
    <property type="match status" value="1"/>
</dbReference>
<proteinExistence type="inferred from homology"/>
<dbReference type="SUPFAM" id="SSF110849">
    <property type="entry name" value="ParB/Sulfiredoxin"/>
    <property type="match status" value="1"/>
</dbReference>
<dbReference type="Pfam" id="PF17762">
    <property type="entry name" value="HTH_ParB"/>
    <property type="match status" value="1"/>
</dbReference>
<organism evidence="7 8">
    <name type="scientific">Sphingobium phenoxybenzoativorans</name>
    <dbReference type="NCBI Taxonomy" id="1592790"/>
    <lineage>
        <taxon>Bacteria</taxon>
        <taxon>Pseudomonadati</taxon>
        <taxon>Pseudomonadota</taxon>
        <taxon>Alphaproteobacteria</taxon>
        <taxon>Sphingomonadales</taxon>
        <taxon>Sphingomonadaceae</taxon>
        <taxon>Sphingobium</taxon>
    </lineage>
</organism>
<dbReference type="RefSeq" id="WP_070156038.1">
    <property type="nucleotide sequence ID" value="NZ_CP073910.1"/>
</dbReference>
<dbReference type="EMBL" id="CP073910">
    <property type="protein sequence ID" value="QUT06123.1"/>
    <property type="molecule type" value="Genomic_DNA"/>
</dbReference>
<dbReference type="KEGG" id="spph:KFK14_01105"/>
<comment type="function">
    <text evidence="4">Involved in chromosome partition. Localize to both poles of the predivisional cell following completion of DNA replication. Binds to the DNA origin of replication.</text>
</comment>
<dbReference type="GO" id="GO:0005694">
    <property type="term" value="C:chromosome"/>
    <property type="evidence" value="ECO:0007669"/>
    <property type="project" value="TreeGrafter"/>
</dbReference>
<dbReference type="PANTHER" id="PTHR33375:SF1">
    <property type="entry name" value="CHROMOSOME-PARTITIONING PROTEIN PARB-RELATED"/>
    <property type="match status" value="1"/>
</dbReference>
<keyword evidence="8" id="KW-1185">Reference proteome</keyword>
<gene>
    <name evidence="7" type="ORF">KFK14_01105</name>
</gene>
<evidence type="ECO:0000256" key="3">
    <source>
        <dbReference type="ARBA" id="ARBA00023125"/>
    </source>
</evidence>
<feature type="region of interest" description="Disordered" evidence="5">
    <location>
        <begin position="1"/>
        <end position="49"/>
    </location>
</feature>
<dbReference type="PANTHER" id="PTHR33375">
    <property type="entry name" value="CHROMOSOME-PARTITIONING PROTEIN PARB-RELATED"/>
    <property type="match status" value="1"/>
</dbReference>
<protein>
    <submittedName>
        <fullName evidence="7">ParB/RepB/Spo0J family partition protein</fullName>
    </submittedName>
</protein>
<dbReference type="SMART" id="SM00470">
    <property type="entry name" value="ParB"/>
    <property type="match status" value="1"/>
</dbReference>
<evidence type="ECO:0000259" key="6">
    <source>
        <dbReference type="SMART" id="SM00470"/>
    </source>
</evidence>
<sequence>MSADASEKPKSLRRPHGLGRGLSALLGDASQEEPVSGSGNGGAPSGKSVQSIEISLIQPHPEQPRRHFDEGALQELADSISKRGVIQPIIVRPHGGGYQIVAGERRWRAAQRAQLHRIPAIVRTFDEAETLEIALIENIQREDLNAIEEAEAYRKLIAEFGHSQEALGRLVGKSRSHIANLMRLLDLPQPVQLAVVEQRLSMGHARALIGVEDCEGLARTIEQKGLSVRDTEKLVRKAKKGEPDVAARVLSAGRGKDADIVALEQHLADMLGLKVEIAHEDGKGGSLTLRYSTLDQLDMLCQRLSGERI</sequence>
<dbReference type="NCBIfam" id="TIGR00180">
    <property type="entry name" value="parB_part"/>
    <property type="match status" value="1"/>
</dbReference>
<reference evidence="7" key="1">
    <citation type="submission" date="2021-04" db="EMBL/GenBank/DDBJ databases">
        <title>Isolation of p-tert-butylphenol degrading bacteria Sphingobium phenoxybenzoativorans Tas13 from active sludge.</title>
        <authorList>
            <person name="Li Y."/>
        </authorList>
    </citation>
    <scope>NUCLEOTIDE SEQUENCE</scope>
    <source>
        <strain evidence="7">Tas13</strain>
    </source>
</reference>
<name>A0A975K8Q4_9SPHN</name>
<evidence type="ECO:0000256" key="4">
    <source>
        <dbReference type="ARBA" id="ARBA00025472"/>
    </source>
</evidence>
<dbReference type="GO" id="GO:0007059">
    <property type="term" value="P:chromosome segregation"/>
    <property type="evidence" value="ECO:0007669"/>
    <property type="project" value="UniProtKB-KW"/>
</dbReference>
<dbReference type="FunFam" id="1.10.10.2830:FF:000001">
    <property type="entry name" value="Chromosome partitioning protein ParB"/>
    <property type="match status" value="1"/>
</dbReference>
<dbReference type="InterPro" id="IPR050336">
    <property type="entry name" value="Chromosome_partition/occlusion"/>
</dbReference>
<dbReference type="AlphaFoldDB" id="A0A975K8Q4"/>
<accession>A0A975K8Q4</accession>
<evidence type="ECO:0000256" key="2">
    <source>
        <dbReference type="ARBA" id="ARBA00022829"/>
    </source>
</evidence>
<feature type="compositionally biased region" description="Basic and acidic residues" evidence="5">
    <location>
        <begin position="1"/>
        <end position="10"/>
    </location>
</feature>
<dbReference type="Proteomes" id="UP000681425">
    <property type="component" value="Chromosome"/>
</dbReference>
<dbReference type="InterPro" id="IPR003115">
    <property type="entry name" value="ParB_N"/>
</dbReference>
<dbReference type="Gene3D" id="3.90.1530.30">
    <property type="match status" value="1"/>
</dbReference>